<sequence>MYAVVRSGGKQERVEPGATVLVERLAAPVGAEVELEPVLVVDGERVLATPAELAGARVTARVRGERLGPKIRGFTYKPKTNQRRRFGHRQRHTELEILEVRAG</sequence>
<evidence type="ECO:0000313" key="6">
    <source>
        <dbReference type="EMBL" id="MFC0082967.1"/>
    </source>
</evidence>
<keyword evidence="4 5" id="KW-0699">rRNA-binding</keyword>
<dbReference type="InterPro" id="IPR036164">
    <property type="entry name" value="bL21-like_sf"/>
</dbReference>
<dbReference type="PANTHER" id="PTHR21349">
    <property type="entry name" value="50S RIBOSOMAL PROTEIN L21"/>
    <property type="match status" value="1"/>
</dbReference>
<evidence type="ECO:0000256" key="1">
    <source>
        <dbReference type="ARBA" id="ARBA00008563"/>
    </source>
</evidence>
<dbReference type="NCBIfam" id="TIGR00061">
    <property type="entry name" value="L21"/>
    <property type="match status" value="1"/>
</dbReference>
<evidence type="ECO:0000313" key="7">
    <source>
        <dbReference type="Proteomes" id="UP001589788"/>
    </source>
</evidence>
<dbReference type="PANTHER" id="PTHR21349:SF0">
    <property type="entry name" value="LARGE RIBOSOMAL SUBUNIT PROTEIN BL21M"/>
    <property type="match status" value="1"/>
</dbReference>
<dbReference type="GO" id="GO:0005840">
    <property type="term" value="C:ribosome"/>
    <property type="evidence" value="ECO:0007669"/>
    <property type="project" value="UniProtKB-KW"/>
</dbReference>
<evidence type="ECO:0000256" key="3">
    <source>
        <dbReference type="ARBA" id="ARBA00023274"/>
    </source>
</evidence>
<reference evidence="6 7" key="1">
    <citation type="submission" date="2024-09" db="EMBL/GenBank/DDBJ databases">
        <authorList>
            <person name="Sun Q."/>
            <person name="Mori K."/>
        </authorList>
    </citation>
    <scope>NUCLEOTIDE SEQUENCE [LARGE SCALE GENOMIC DNA]</scope>
    <source>
        <strain evidence="6 7">JCM 15389</strain>
    </source>
</reference>
<evidence type="ECO:0000256" key="2">
    <source>
        <dbReference type="ARBA" id="ARBA00022980"/>
    </source>
</evidence>
<evidence type="ECO:0000256" key="5">
    <source>
        <dbReference type="RuleBase" id="RU000562"/>
    </source>
</evidence>
<dbReference type="EMBL" id="JBHLYQ010000203">
    <property type="protein sequence ID" value="MFC0082967.1"/>
    <property type="molecule type" value="Genomic_DNA"/>
</dbReference>
<comment type="function">
    <text evidence="4 5">This protein binds to 23S rRNA in the presence of protein L20.</text>
</comment>
<dbReference type="RefSeq" id="WP_248107998.1">
    <property type="nucleotide sequence ID" value="NZ_JAKHEX010000013.1"/>
</dbReference>
<dbReference type="InterPro" id="IPR001787">
    <property type="entry name" value="Ribosomal_bL21"/>
</dbReference>
<dbReference type="Pfam" id="PF00829">
    <property type="entry name" value="Ribosomal_L21p"/>
    <property type="match status" value="1"/>
</dbReference>
<comment type="subunit">
    <text evidence="4">Part of the 50S ribosomal subunit. Contacts protein L20.</text>
</comment>
<comment type="similarity">
    <text evidence="1 4 5">Belongs to the bacterial ribosomal protein bL21 family.</text>
</comment>
<keyword evidence="3 4" id="KW-0687">Ribonucleoprotein</keyword>
<name>A0ABV6C7K1_9ACTN</name>
<protein>
    <recommendedName>
        <fullName evidence="4">Large ribosomal subunit protein bL21</fullName>
    </recommendedName>
</protein>
<organism evidence="6 7">
    <name type="scientific">Aciditerrimonas ferrireducens</name>
    <dbReference type="NCBI Taxonomy" id="667306"/>
    <lineage>
        <taxon>Bacteria</taxon>
        <taxon>Bacillati</taxon>
        <taxon>Actinomycetota</taxon>
        <taxon>Acidimicrobiia</taxon>
        <taxon>Acidimicrobiales</taxon>
        <taxon>Acidimicrobiaceae</taxon>
        <taxon>Aciditerrimonas</taxon>
    </lineage>
</organism>
<keyword evidence="2 4" id="KW-0689">Ribosomal protein</keyword>
<gene>
    <name evidence="4 6" type="primary">rplU</name>
    <name evidence="6" type="ORF">ACFFRE_12590</name>
</gene>
<dbReference type="HAMAP" id="MF_01363">
    <property type="entry name" value="Ribosomal_bL21"/>
    <property type="match status" value="1"/>
</dbReference>
<dbReference type="Proteomes" id="UP001589788">
    <property type="component" value="Unassembled WGS sequence"/>
</dbReference>
<evidence type="ECO:0000256" key="4">
    <source>
        <dbReference type="HAMAP-Rule" id="MF_01363"/>
    </source>
</evidence>
<keyword evidence="4 5" id="KW-0694">RNA-binding</keyword>
<dbReference type="SUPFAM" id="SSF141091">
    <property type="entry name" value="L21p-like"/>
    <property type="match status" value="1"/>
</dbReference>
<comment type="caution">
    <text evidence="6">The sequence shown here is derived from an EMBL/GenBank/DDBJ whole genome shotgun (WGS) entry which is preliminary data.</text>
</comment>
<accession>A0ABV6C7K1</accession>
<dbReference type="InterPro" id="IPR028909">
    <property type="entry name" value="bL21-like"/>
</dbReference>
<keyword evidence="7" id="KW-1185">Reference proteome</keyword>
<proteinExistence type="inferred from homology"/>